<dbReference type="AlphaFoldDB" id="A0A1G2LBA0"/>
<comment type="caution">
    <text evidence="2">The sequence shown here is derived from an EMBL/GenBank/DDBJ whole genome shotgun (WGS) entry which is preliminary data.</text>
</comment>
<gene>
    <name evidence="2" type="ORF">A3B34_00795</name>
</gene>
<name>A0A1G2LBA0_9BACT</name>
<organism evidence="2 3">
    <name type="scientific">Candidatus Sungbacteria bacterium RIFCSPLOWO2_01_FULL_54_21</name>
    <dbReference type="NCBI Taxonomy" id="1802279"/>
    <lineage>
        <taxon>Bacteria</taxon>
        <taxon>Candidatus Sungiibacteriota</taxon>
    </lineage>
</organism>
<protein>
    <recommendedName>
        <fullName evidence="4">30S ribosomal protein S21</fullName>
    </recommendedName>
</protein>
<feature type="region of interest" description="Disordered" evidence="1">
    <location>
        <begin position="36"/>
        <end position="89"/>
    </location>
</feature>
<evidence type="ECO:0008006" key="4">
    <source>
        <dbReference type="Google" id="ProtNLM"/>
    </source>
</evidence>
<evidence type="ECO:0000313" key="2">
    <source>
        <dbReference type="EMBL" id="OHA08072.1"/>
    </source>
</evidence>
<proteinExistence type="predicted"/>
<reference evidence="2 3" key="1">
    <citation type="journal article" date="2016" name="Nat. Commun.">
        <title>Thousands of microbial genomes shed light on interconnected biogeochemical processes in an aquifer system.</title>
        <authorList>
            <person name="Anantharaman K."/>
            <person name="Brown C.T."/>
            <person name="Hug L.A."/>
            <person name="Sharon I."/>
            <person name="Castelle C.J."/>
            <person name="Probst A.J."/>
            <person name="Thomas B.C."/>
            <person name="Singh A."/>
            <person name="Wilkins M.J."/>
            <person name="Karaoz U."/>
            <person name="Brodie E.L."/>
            <person name="Williams K.H."/>
            <person name="Hubbard S.S."/>
            <person name="Banfield J.F."/>
        </authorList>
    </citation>
    <scope>NUCLEOTIDE SEQUENCE [LARGE SCALE GENOMIC DNA]</scope>
</reference>
<evidence type="ECO:0000256" key="1">
    <source>
        <dbReference type="SAM" id="MobiDB-lite"/>
    </source>
</evidence>
<sequence length="89" mass="10364">MVEVRKREHETTGAMLRRFTRRVQQSGILVQARKLKFRKNEPTKRQSREGALRRITLSKERTRLEKLGKAPPEKKGRGGARRSPSTPTR</sequence>
<dbReference type="Proteomes" id="UP000176510">
    <property type="component" value="Unassembled WGS sequence"/>
</dbReference>
<accession>A0A1G2LBA0</accession>
<dbReference type="STRING" id="1802279.A3B34_00795"/>
<evidence type="ECO:0000313" key="3">
    <source>
        <dbReference type="Proteomes" id="UP000176510"/>
    </source>
</evidence>
<dbReference type="EMBL" id="MHQR01000007">
    <property type="protein sequence ID" value="OHA08072.1"/>
    <property type="molecule type" value="Genomic_DNA"/>
</dbReference>
<feature type="compositionally biased region" description="Basic and acidic residues" evidence="1">
    <location>
        <begin position="38"/>
        <end position="76"/>
    </location>
</feature>